<evidence type="ECO:0000259" key="2">
    <source>
        <dbReference type="Pfam" id="PF17678"/>
    </source>
</evidence>
<gene>
    <name evidence="3" type="ORF">ACFPT7_01440</name>
</gene>
<reference evidence="4" key="1">
    <citation type="journal article" date="2019" name="Int. J. Syst. Evol. Microbiol.">
        <title>The Global Catalogue of Microorganisms (GCM) 10K type strain sequencing project: providing services to taxonomists for standard genome sequencing and annotation.</title>
        <authorList>
            <consortium name="The Broad Institute Genomics Platform"/>
            <consortium name="The Broad Institute Genome Sequencing Center for Infectious Disease"/>
            <person name="Wu L."/>
            <person name="Ma J."/>
        </authorList>
    </citation>
    <scope>NUCLEOTIDE SEQUENCE [LARGE SCALE GENOMIC DNA]</scope>
    <source>
        <strain evidence="4">JCM 4087</strain>
    </source>
</reference>
<dbReference type="SUPFAM" id="SSF48208">
    <property type="entry name" value="Six-hairpin glycosidases"/>
    <property type="match status" value="1"/>
</dbReference>
<dbReference type="InterPro" id="IPR012939">
    <property type="entry name" value="Glyco_hydro_92"/>
</dbReference>
<proteinExistence type="predicted"/>
<name>A0ABW1ECM1_9BACT</name>
<dbReference type="GO" id="GO:0016787">
    <property type="term" value="F:hydrolase activity"/>
    <property type="evidence" value="ECO:0007669"/>
    <property type="project" value="UniProtKB-KW"/>
</dbReference>
<dbReference type="NCBIfam" id="TIGR01180">
    <property type="entry name" value="aman2_put"/>
    <property type="match status" value="1"/>
</dbReference>
<keyword evidence="3" id="KW-0378">Hydrolase</keyword>
<dbReference type="PANTHER" id="PTHR12143">
    <property type="entry name" value="PEPTIDE N-GLYCANASE PNGASE -RELATED"/>
    <property type="match status" value="1"/>
</dbReference>
<evidence type="ECO:0000259" key="1">
    <source>
        <dbReference type="Pfam" id="PF07971"/>
    </source>
</evidence>
<protein>
    <submittedName>
        <fullName evidence="3">GH92 family glycosyl hydrolase</fullName>
    </submittedName>
</protein>
<dbReference type="Gene3D" id="2.70.98.10">
    <property type="match status" value="1"/>
</dbReference>
<dbReference type="InterPro" id="IPR014718">
    <property type="entry name" value="GH-type_carb-bd"/>
</dbReference>
<dbReference type="Proteomes" id="UP001596091">
    <property type="component" value="Unassembled WGS sequence"/>
</dbReference>
<keyword evidence="4" id="KW-1185">Reference proteome</keyword>
<dbReference type="InterPro" id="IPR008928">
    <property type="entry name" value="6-hairpin_glycosidase_sf"/>
</dbReference>
<dbReference type="Pfam" id="PF07971">
    <property type="entry name" value="Glyco_hydro_92"/>
    <property type="match status" value="1"/>
</dbReference>
<dbReference type="RefSeq" id="WP_263334783.1">
    <property type="nucleotide sequence ID" value="NZ_JAGSYH010000002.1"/>
</dbReference>
<dbReference type="InterPro" id="IPR050883">
    <property type="entry name" value="PNGase"/>
</dbReference>
<accession>A0ABW1ECM1</accession>
<dbReference type="InterPro" id="IPR005887">
    <property type="entry name" value="GH92_a_mannosidase_put"/>
</dbReference>
<dbReference type="Gene3D" id="3.30.2080.10">
    <property type="entry name" value="GH92 mannosidase domain"/>
    <property type="match status" value="1"/>
</dbReference>
<dbReference type="EMBL" id="JBHSPH010000001">
    <property type="protein sequence ID" value="MFC5860950.1"/>
    <property type="molecule type" value="Genomic_DNA"/>
</dbReference>
<comment type="caution">
    <text evidence="3">The sequence shown here is derived from an EMBL/GenBank/DDBJ whole genome shotgun (WGS) entry which is preliminary data.</text>
</comment>
<sequence length="780" mass="86142">MSVRSPFLQLSSTSRIGVVSLVLVSLAINGTTASAFAGKTASEATLARKVNSFIGTGKGPGDTENLYPGPVAPFGMVQLSPDTEDHGLGYHYDQMTIKGFSMTHMSGVGCPNEGEVFMMPTTGAVATQESEFQSPYSHNQESASPGYFQVRLDRSGVNAELTATERTGMVRFTYPAGQPANFLLPISHTLNHTTAAEARIVGGRDIEGYVENEAFCDVKQTYKTYFIIHFDRAFSQFGTWNGTLKGGAAAPAAGTRSITQTNQDQWVGAYATWPSSAQPQIVTAQIGISYVDLAGAKNNLKTEATGKTFDQIHHSTEAAWNEALSVIDVSGGTETDERVFYTALYHSLLMPNILSDVDGRYIGFDHAIHQVKPGHLLYGNFSGWDIYRSQMPLVALLEPKRTEDMAESVALMYRQGGWIDRWPQINAYTNVMAGSPLSVIVSTAYLDGLHDFDINTAWEGMWKDATEAAPAGKFYQGQLGMDWINNVHYVPNDKVDYGSVSQLQEDTIAYASLYRLAKALGKTDDAKKLYERALFHRNLFDTEDRYFRPRNADGKWVEPFDPAQDGHGFIEGSGWHYQWFAPADLKWLVNAVGEDLFNKRLTEFFNYKTPGWYGQYYNPYNETDLEAPFEFNFSGKPWETQRVVRRVLREDYPDTPDGIPGNDDCGEMSSWAAMSMMGFYSVDPASLAYELTSPVFTKVVIHLQAPYKGKTFTIEATPNPESTPYIQSVKLNGANNTHNWIDFHSISNGGSISFVLGASPNESWGSAANDAPPSLGDEQP</sequence>
<organism evidence="3 4">
    <name type="scientific">Acidicapsa dinghuensis</name>
    <dbReference type="NCBI Taxonomy" id="2218256"/>
    <lineage>
        <taxon>Bacteria</taxon>
        <taxon>Pseudomonadati</taxon>
        <taxon>Acidobacteriota</taxon>
        <taxon>Terriglobia</taxon>
        <taxon>Terriglobales</taxon>
        <taxon>Acidobacteriaceae</taxon>
        <taxon>Acidicapsa</taxon>
    </lineage>
</organism>
<feature type="domain" description="Glycosyl hydrolase family 92" evidence="1">
    <location>
        <begin position="295"/>
        <end position="757"/>
    </location>
</feature>
<feature type="domain" description="Glycosyl hydrolase family 92 N-terminal" evidence="2">
    <location>
        <begin position="50"/>
        <end position="289"/>
    </location>
</feature>
<dbReference type="Pfam" id="PF17678">
    <property type="entry name" value="Glyco_hydro_92N"/>
    <property type="match status" value="1"/>
</dbReference>
<dbReference type="Gene3D" id="1.20.1050.60">
    <property type="entry name" value="alpha-1,2-mannosidase"/>
    <property type="match status" value="1"/>
</dbReference>
<dbReference type="PANTHER" id="PTHR12143:SF39">
    <property type="entry name" value="SECRETED PROTEIN"/>
    <property type="match status" value="1"/>
</dbReference>
<evidence type="ECO:0000313" key="4">
    <source>
        <dbReference type="Proteomes" id="UP001596091"/>
    </source>
</evidence>
<dbReference type="InterPro" id="IPR041371">
    <property type="entry name" value="GH92_N"/>
</dbReference>
<evidence type="ECO:0000313" key="3">
    <source>
        <dbReference type="EMBL" id="MFC5860950.1"/>
    </source>
</evidence>
<dbReference type="Gene3D" id="1.20.1610.10">
    <property type="entry name" value="alpha-1,2-mannosidases domains"/>
    <property type="match status" value="1"/>
</dbReference>